<dbReference type="GO" id="GO:0030649">
    <property type="term" value="P:aminoglycoside antibiotic catabolic process"/>
    <property type="evidence" value="ECO:0007669"/>
    <property type="project" value="TreeGrafter"/>
</dbReference>
<evidence type="ECO:0000313" key="3">
    <source>
        <dbReference type="EMBL" id="QAA75889.1"/>
    </source>
</evidence>
<feature type="domain" description="N-acetyltransferase" evidence="2">
    <location>
        <begin position="17"/>
        <end position="160"/>
    </location>
</feature>
<dbReference type="PANTHER" id="PTHR37817:SF1">
    <property type="entry name" value="N-ACETYLTRANSFERASE EIS"/>
    <property type="match status" value="1"/>
</dbReference>
<evidence type="ECO:0000259" key="2">
    <source>
        <dbReference type="PROSITE" id="PS51186"/>
    </source>
</evidence>
<evidence type="ECO:0000256" key="1">
    <source>
        <dbReference type="SAM" id="MobiDB-lite"/>
    </source>
</evidence>
<dbReference type="InterPro" id="IPR051554">
    <property type="entry name" value="Acetyltransferase_Eis"/>
</dbReference>
<dbReference type="InterPro" id="IPR016181">
    <property type="entry name" value="Acyl_CoA_acyltransferase"/>
</dbReference>
<sequence>MLHPRPHPVRRELQGGMVLRTLEAEAELSGPCAVNAAVHGPEVGALLRSLALHHPDMDPRDVIWVEDQGEVVSTVCGIPWGLYLSGVQLSALELGLVATLERWRGRGFQRAMVGFFRERIQERGAHLSIIQGIPGFYRQFGYTYVLPLEGGLILEHRQLPATEHGLRVRKATPGDIPALAALHQGLTRELELHATRSEEVWSYLLEHAVETGTEGEFWVCERADAAAGYMFFPKHHFGDELVVSEAVATGTDTALAMLSHAVALSRERGTPGVRLSLHDGSTISQLARAGGTRHGPLRVAGVVPRHTEAPRRAAASAHRPTARVGMGRPHWRDCV</sequence>
<accession>A0A410FRP0</accession>
<dbReference type="Proteomes" id="UP000287233">
    <property type="component" value="Chromosome"/>
</dbReference>
<dbReference type="AlphaFoldDB" id="A0A410FRP0"/>
<name>A0A410FRP0_BIPS1</name>
<dbReference type="GO" id="GO:0034069">
    <property type="term" value="F:aminoglycoside N-acetyltransferase activity"/>
    <property type="evidence" value="ECO:0007669"/>
    <property type="project" value="TreeGrafter"/>
</dbReference>
<dbReference type="SUPFAM" id="SSF55729">
    <property type="entry name" value="Acyl-CoA N-acyltransferases (Nat)"/>
    <property type="match status" value="1"/>
</dbReference>
<dbReference type="PROSITE" id="PS51186">
    <property type="entry name" value="GNAT"/>
    <property type="match status" value="1"/>
</dbReference>
<organism evidence="3 4">
    <name type="scientific">Bipolaricaulis sibiricus</name>
    <dbReference type="NCBI Taxonomy" id="2501609"/>
    <lineage>
        <taxon>Bacteria</taxon>
        <taxon>Candidatus Bipolaricaulota</taxon>
        <taxon>Candidatus Bipolaricaulia</taxon>
        <taxon>Candidatus Bipolaricaulales</taxon>
        <taxon>Candidatus Bipolaricaulaceae</taxon>
        <taxon>Candidatus Bipolaricaulis</taxon>
    </lineage>
</organism>
<evidence type="ECO:0000313" key="4">
    <source>
        <dbReference type="Proteomes" id="UP000287233"/>
    </source>
</evidence>
<dbReference type="Gene3D" id="3.40.630.30">
    <property type="match status" value="2"/>
</dbReference>
<dbReference type="PANTHER" id="PTHR37817">
    <property type="entry name" value="N-ACETYLTRANSFERASE EIS"/>
    <property type="match status" value="1"/>
</dbReference>
<dbReference type="KEGG" id="bih:BIP78_0121"/>
<gene>
    <name evidence="3" type="ORF">BIP78_0121</name>
</gene>
<protein>
    <recommendedName>
        <fullName evidence="2">N-acetyltransferase domain-containing protein</fullName>
    </recommendedName>
</protein>
<feature type="region of interest" description="Disordered" evidence="1">
    <location>
        <begin position="307"/>
        <end position="335"/>
    </location>
</feature>
<dbReference type="EMBL" id="CP034928">
    <property type="protein sequence ID" value="QAA75889.1"/>
    <property type="molecule type" value="Genomic_DNA"/>
</dbReference>
<reference evidence="4" key="1">
    <citation type="submission" date="2018-12" db="EMBL/GenBank/DDBJ databases">
        <title>Complete genome sequence of an uncultured bacterium of the candidate phylum Bipolaricaulota.</title>
        <authorList>
            <person name="Kadnikov V.V."/>
            <person name="Mardanov A.V."/>
            <person name="Beletsky A.V."/>
            <person name="Frank Y.A."/>
            <person name="Karnachuk O.V."/>
            <person name="Ravin N.V."/>
        </authorList>
    </citation>
    <scope>NUCLEOTIDE SEQUENCE [LARGE SCALE GENOMIC DNA]</scope>
</reference>
<proteinExistence type="predicted"/>
<feature type="compositionally biased region" description="Low complexity" evidence="1">
    <location>
        <begin position="312"/>
        <end position="323"/>
    </location>
</feature>
<dbReference type="InterPro" id="IPR000182">
    <property type="entry name" value="GNAT_dom"/>
</dbReference>
<dbReference type="Pfam" id="PF13527">
    <property type="entry name" value="Acetyltransf_9"/>
    <property type="match status" value="1"/>
</dbReference>